<keyword evidence="4" id="KW-1185">Reference proteome</keyword>
<evidence type="ECO:0008006" key="5">
    <source>
        <dbReference type="Google" id="ProtNLM"/>
    </source>
</evidence>
<protein>
    <recommendedName>
        <fullName evidence="5">3-oxoacyl-[acyl-carrier-protein] reductase</fullName>
    </recommendedName>
</protein>
<name>K0NX82_9LACO</name>
<organism evidence="3 4">
    <name type="scientific">Lactobacillus equicursoris DSM 19284 = JCM 14600 = CIP 110162</name>
    <dbReference type="NCBI Taxonomy" id="1293597"/>
    <lineage>
        <taxon>Bacteria</taxon>
        <taxon>Bacillati</taxon>
        <taxon>Bacillota</taxon>
        <taxon>Bacilli</taxon>
        <taxon>Lactobacillales</taxon>
        <taxon>Lactobacillaceae</taxon>
        <taxon>Lactobacillus</taxon>
    </lineage>
</organism>
<dbReference type="STRING" id="1293597.FC20_GL001530"/>
<dbReference type="eggNOG" id="COG1028">
    <property type="taxonomic scope" value="Bacteria"/>
</dbReference>
<evidence type="ECO:0000313" key="3">
    <source>
        <dbReference type="EMBL" id="KRL00171.1"/>
    </source>
</evidence>
<dbReference type="Pfam" id="PF13561">
    <property type="entry name" value="adh_short_C2"/>
    <property type="match status" value="1"/>
</dbReference>
<comment type="caution">
    <text evidence="3">The sequence shown here is derived from an EMBL/GenBank/DDBJ whole genome shotgun (WGS) entry which is preliminary data.</text>
</comment>
<proteinExistence type="inferred from homology"/>
<gene>
    <name evidence="3" type="ORF">FC20_GL001530</name>
</gene>
<evidence type="ECO:0000313" key="4">
    <source>
        <dbReference type="Proteomes" id="UP000051074"/>
    </source>
</evidence>
<dbReference type="CDD" id="cd05233">
    <property type="entry name" value="SDR_c"/>
    <property type="match status" value="1"/>
</dbReference>
<sequence>MKLKEENPSGELLVMTSESADQAYDIPYGMTKAGLNSMIRAMSRRVYKSGIRVNGIAPGVTQSDMTKEYADVSDGNMYRDCASDRVFKPEEVAEVAGFLLSDAAKCISGDIIHTNGGNHIKAFWDKSNDR</sequence>
<keyword evidence="2" id="KW-0560">Oxidoreductase</keyword>
<dbReference type="Proteomes" id="UP000051074">
    <property type="component" value="Unassembled WGS sequence"/>
</dbReference>
<dbReference type="InterPro" id="IPR036291">
    <property type="entry name" value="NAD(P)-bd_dom_sf"/>
</dbReference>
<dbReference type="PRINTS" id="PR00081">
    <property type="entry name" value="GDHRDH"/>
</dbReference>
<dbReference type="PANTHER" id="PTHR24321:SF8">
    <property type="entry name" value="ESTRADIOL 17-BETA-DEHYDROGENASE 8-RELATED"/>
    <property type="match status" value="1"/>
</dbReference>
<dbReference type="EMBL" id="AZDU01000058">
    <property type="protein sequence ID" value="KRL00171.1"/>
    <property type="molecule type" value="Genomic_DNA"/>
</dbReference>
<evidence type="ECO:0000256" key="1">
    <source>
        <dbReference type="ARBA" id="ARBA00006484"/>
    </source>
</evidence>
<reference evidence="3 4" key="1">
    <citation type="journal article" date="2015" name="Genome Announc.">
        <title>Expanding the biotechnology potential of lactobacilli through comparative genomics of 213 strains and associated genera.</title>
        <authorList>
            <person name="Sun Z."/>
            <person name="Harris H.M."/>
            <person name="McCann A."/>
            <person name="Guo C."/>
            <person name="Argimon S."/>
            <person name="Zhang W."/>
            <person name="Yang X."/>
            <person name="Jeffery I.B."/>
            <person name="Cooney J.C."/>
            <person name="Kagawa T.F."/>
            <person name="Liu W."/>
            <person name="Song Y."/>
            <person name="Salvetti E."/>
            <person name="Wrobel A."/>
            <person name="Rasinkangas P."/>
            <person name="Parkhill J."/>
            <person name="Rea M.C."/>
            <person name="O'Sullivan O."/>
            <person name="Ritari J."/>
            <person name="Douillard F.P."/>
            <person name="Paul Ross R."/>
            <person name="Yang R."/>
            <person name="Briner A.E."/>
            <person name="Felis G.E."/>
            <person name="de Vos W.M."/>
            <person name="Barrangou R."/>
            <person name="Klaenhammer T.R."/>
            <person name="Caufield P.W."/>
            <person name="Cui Y."/>
            <person name="Zhang H."/>
            <person name="O'Toole P.W."/>
        </authorList>
    </citation>
    <scope>NUCLEOTIDE SEQUENCE [LARGE SCALE GENOMIC DNA]</scope>
    <source>
        <strain evidence="3 4">DSM 19284</strain>
    </source>
</reference>
<comment type="similarity">
    <text evidence="1">Belongs to the short-chain dehydrogenases/reductases (SDR) family.</text>
</comment>
<dbReference type="GO" id="GO:0016491">
    <property type="term" value="F:oxidoreductase activity"/>
    <property type="evidence" value="ECO:0007669"/>
    <property type="project" value="UniProtKB-KW"/>
</dbReference>
<dbReference type="AlphaFoldDB" id="K0NX82"/>
<dbReference type="PANTHER" id="PTHR24321">
    <property type="entry name" value="DEHYDROGENASES, SHORT CHAIN"/>
    <property type="match status" value="1"/>
</dbReference>
<dbReference type="Gene3D" id="3.40.50.720">
    <property type="entry name" value="NAD(P)-binding Rossmann-like Domain"/>
    <property type="match status" value="1"/>
</dbReference>
<dbReference type="SUPFAM" id="SSF51735">
    <property type="entry name" value="NAD(P)-binding Rossmann-fold domains"/>
    <property type="match status" value="1"/>
</dbReference>
<dbReference type="PATRIC" id="fig|1293597.4.peg.1634"/>
<dbReference type="InterPro" id="IPR002347">
    <property type="entry name" value="SDR_fam"/>
</dbReference>
<accession>K0NX82</accession>
<evidence type="ECO:0000256" key="2">
    <source>
        <dbReference type="ARBA" id="ARBA00023002"/>
    </source>
</evidence>